<evidence type="ECO:0000313" key="1">
    <source>
        <dbReference type="EMBL" id="EHI74855.1"/>
    </source>
</evidence>
<dbReference type="EMBL" id="AEUV02000002">
    <property type="protein sequence ID" value="EHI74855.1"/>
    <property type="molecule type" value="Genomic_DNA"/>
</dbReference>
<sequence>MNDSHHIRLGFLLWPCVKGKTSQQWFIGAKAPNELCRDK</sequence>
<comment type="caution">
    <text evidence="1">The sequence shown here is derived from an EMBL/GenBank/DDBJ whole genome shotgun (WGS) entry which is preliminary data.</text>
</comment>
<name>G5JS23_STRCG</name>
<evidence type="ECO:0000313" key="2">
    <source>
        <dbReference type="Proteomes" id="UP000004322"/>
    </source>
</evidence>
<dbReference type="Proteomes" id="UP000004322">
    <property type="component" value="Unassembled WGS sequence"/>
</dbReference>
<accession>G5JS23</accession>
<reference evidence="1" key="1">
    <citation type="submission" date="2011-07" db="EMBL/GenBank/DDBJ databases">
        <authorList>
            <person name="Stanhope M.J."/>
            <person name="Durkin A.S."/>
            <person name="Hostetler J."/>
            <person name="Kim M."/>
            <person name="Radune D."/>
            <person name="Singh I."/>
            <person name="Town C.D."/>
        </authorList>
    </citation>
    <scope>NUCLEOTIDE SEQUENCE [LARGE SCALE GENOMIC DNA]</scope>
    <source>
        <strain evidence="1">HS-6</strain>
    </source>
</reference>
<dbReference type="AlphaFoldDB" id="G5JS23"/>
<organism evidence="1 2">
    <name type="scientific">Streptococcus criceti HS-6</name>
    <dbReference type="NCBI Taxonomy" id="873449"/>
    <lineage>
        <taxon>Bacteria</taxon>
        <taxon>Bacillati</taxon>
        <taxon>Bacillota</taxon>
        <taxon>Bacilli</taxon>
        <taxon>Lactobacillales</taxon>
        <taxon>Streptococcaceae</taxon>
        <taxon>Streptococcus</taxon>
    </lineage>
</organism>
<keyword evidence="2" id="KW-1185">Reference proteome</keyword>
<protein>
    <submittedName>
        <fullName evidence="1">Uncharacterized protein</fullName>
    </submittedName>
</protein>
<gene>
    <name evidence="1" type="ORF">STRCR_2103</name>
</gene>
<proteinExistence type="predicted"/>